<gene>
    <name evidence="2" type="ORF">A3D09_02580</name>
</gene>
<comment type="caution">
    <text evidence="2">The sequence shown here is derived from an EMBL/GenBank/DDBJ whole genome shotgun (WGS) entry which is preliminary data.</text>
</comment>
<dbReference type="Proteomes" id="UP000177390">
    <property type="component" value="Unassembled WGS sequence"/>
</dbReference>
<accession>A0A1F5EW18</accession>
<feature type="signal peptide" evidence="1">
    <location>
        <begin position="1"/>
        <end position="24"/>
    </location>
</feature>
<evidence type="ECO:0008006" key="4">
    <source>
        <dbReference type="Google" id="ProtNLM"/>
    </source>
</evidence>
<reference evidence="2 3" key="1">
    <citation type="journal article" date="2016" name="Nat. Commun.">
        <title>Thousands of microbial genomes shed light on interconnected biogeochemical processes in an aquifer system.</title>
        <authorList>
            <person name="Anantharaman K."/>
            <person name="Brown C.T."/>
            <person name="Hug L.A."/>
            <person name="Sharon I."/>
            <person name="Castelle C.J."/>
            <person name="Probst A.J."/>
            <person name="Thomas B.C."/>
            <person name="Singh A."/>
            <person name="Wilkins M.J."/>
            <person name="Karaoz U."/>
            <person name="Brodie E.L."/>
            <person name="Williams K.H."/>
            <person name="Hubbard S.S."/>
            <person name="Banfield J.F."/>
        </authorList>
    </citation>
    <scope>NUCLEOTIDE SEQUENCE [LARGE SCALE GENOMIC DNA]</scope>
</reference>
<dbReference type="EMBL" id="MFAH01000025">
    <property type="protein sequence ID" value="OGD71476.1"/>
    <property type="molecule type" value="Genomic_DNA"/>
</dbReference>
<dbReference type="AlphaFoldDB" id="A0A1F5EW18"/>
<organism evidence="2 3">
    <name type="scientific">Candidatus Collierbacteria bacterium RIFCSPHIGHO2_02_FULL_49_10</name>
    <dbReference type="NCBI Taxonomy" id="1817723"/>
    <lineage>
        <taxon>Bacteria</taxon>
        <taxon>Candidatus Collieribacteriota</taxon>
    </lineage>
</organism>
<protein>
    <recommendedName>
        <fullName evidence="4">DUF5667 domain-containing protein</fullName>
    </recommendedName>
</protein>
<feature type="chain" id="PRO_5009518421" description="DUF5667 domain-containing protein" evidence="1">
    <location>
        <begin position="25"/>
        <end position="258"/>
    </location>
</feature>
<keyword evidence="1" id="KW-0732">Signal</keyword>
<evidence type="ECO:0000313" key="3">
    <source>
        <dbReference type="Proteomes" id="UP000177390"/>
    </source>
</evidence>
<sequence length="258" mass="28941">MKKFFLFVILTLPIFLGLVQNARAQNTHLSDYQYQLDQYRRYYAEYSNFKADYLARPTLDNEQKAIISAKQAINARELAWASFVLVLSDTVSDTGVSYPVIDKAVADLAEIAKYHFGQAVAAGSIVTRADLTAFTKNELKITAGHKLVLTQAQVAGKLARLIKFQIDAKMAYDSILPKLETIKDEVSVQNGLDQIQTGSQQINDQISALAKKTTDLNMENFSRDTFYTNSTETLTSIRTNVGRLVNVIIDLDTNYVRH</sequence>
<proteinExistence type="predicted"/>
<name>A0A1F5EW18_9BACT</name>
<evidence type="ECO:0000256" key="1">
    <source>
        <dbReference type="SAM" id="SignalP"/>
    </source>
</evidence>
<evidence type="ECO:0000313" key="2">
    <source>
        <dbReference type="EMBL" id="OGD71476.1"/>
    </source>
</evidence>